<dbReference type="InterPro" id="IPR018170">
    <property type="entry name" value="Aldo/ket_reductase_CS"/>
</dbReference>
<comment type="similarity">
    <text evidence="1">Belongs to the aldo/keto reductase family.</text>
</comment>
<dbReference type="PIRSF" id="PIRSF000097">
    <property type="entry name" value="AKR"/>
    <property type="match status" value="1"/>
</dbReference>
<reference evidence="9" key="1">
    <citation type="submission" date="2016-10" db="EMBL/GenBank/DDBJ databases">
        <authorList>
            <person name="Varghese N."/>
            <person name="Submissions S."/>
        </authorList>
    </citation>
    <scope>NUCLEOTIDE SEQUENCE [LARGE SCALE GENOMIC DNA]</scope>
    <source>
        <strain evidence="9">DSM 45843</strain>
    </source>
</reference>
<gene>
    <name evidence="8" type="ORF">SAMN05660199_00648</name>
</gene>
<dbReference type="STRING" id="1052260.SAMN05660199_00648"/>
<dbReference type="PRINTS" id="PR00069">
    <property type="entry name" value="ALDKETRDTASE"/>
</dbReference>
<dbReference type="SUPFAM" id="SSF51430">
    <property type="entry name" value="NAD(P)-linked oxidoreductase"/>
    <property type="match status" value="1"/>
</dbReference>
<evidence type="ECO:0000256" key="6">
    <source>
        <dbReference type="PIRSR" id="PIRSR000097-3"/>
    </source>
</evidence>
<evidence type="ECO:0000256" key="4">
    <source>
        <dbReference type="PIRSR" id="PIRSR000097-1"/>
    </source>
</evidence>
<feature type="binding site" evidence="5">
    <location>
        <position position="118"/>
    </location>
    <ligand>
        <name>substrate</name>
    </ligand>
</feature>
<dbReference type="PROSITE" id="PS00062">
    <property type="entry name" value="ALDOKETO_REDUCTASE_2"/>
    <property type="match status" value="1"/>
</dbReference>
<evidence type="ECO:0000259" key="7">
    <source>
        <dbReference type="Pfam" id="PF00248"/>
    </source>
</evidence>
<dbReference type="PANTHER" id="PTHR43827:SF3">
    <property type="entry name" value="NADP-DEPENDENT OXIDOREDUCTASE DOMAIN-CONTAINING PROTEIN"/>
    <property type="match status" value="1"/>
</dbReference>
<dbReference type="PROSITE" id="PS00798">
    <property type="entry name" value="ALDOKETO_REDUCTASE_1"/>
    <property type="match status" value="1"/>
</dbReference>
<evidence type="ECO:0000256" key="2">
    <source>
        <dbReference type="ARBA" id="ARBA00022857"/>
    </source>
</evidence>
<evidence type="ECO:0000256" key="1">
    <source>
        <dbReference type="ARBA" id="ARBA00007905"/>
    </source>
</evidence>
<protein>
    <submittedName>
        <fullName evidence="8">2,5-diketo-D-gluconate reductase A</fullName>
    </submittedName>
</protein>
<keyword evidence="9" id="KW-1185">Reference proteome</keyword>
<dbReference type="PANTHER" id="PTHR43827">
    <property type="entry name" value="2,5-DIKETO-D-GLUCONIC ACID REDUCTASE"/>
    <property type="match status" value="1"/>
</dbReference>
<evidence type="ECO:0000313" key="8">
    <source>
        <dbReference type="EMBL" id="SDN77376.1"/>
    </source>
</evidence>
<dbReference type="Gene3D" id="3.20.20.100">
    <property type="entry name" value="NADP-dependent oxidoreductase domain"/>
    <property type="match status" value="1"/>
</dbReference>
<dbReference type="AlphaFoldDB" id="A0A1H0E4V0"/>
<dbReference type="Pfam" id="PF00248">
    <property type="entry name" value="Aldo_ket_red"/>
    <property type="match status" value="1"/>
</dbReference>
<keyword evidence="2" id="KW-0521">NADP</keyword>
<sequence>MRATGMAGGMANVPNITLNNGVEIPQLGFGTYQIEPENTREAVKTALEVGYRHIDTAEMYGNEKEVGEGFRDSGLARDEVFITSKLNNGFHAEADVAKAIDQSLADLQLEHLDLFLIHWPLPGIDVDFVETWKAMEQLYRDGKARAIGVSNFQTNHLNKLRDQTDITPAVNQIEVHPYLTQDELRAYNAEHSIHTEAWSPIAQGKVLDDPAIVRVAERVGRTPAQVTLRWAIQRGDIVFPKSVTRSRVEENFALFDFELSQDDITAISTLNRDERTGPNPDTFNMIP</sequence>
<organism evidence="8 9">
    <name type="scientific">Klenkia soli</name>
    <dbReference type="NCBI Taxonomy" id="1052260"/>
    <lineage>
        <taxon>Bacteria</taxon>
        <taxon>Bacillati</taxon>
        <taxon>Actinomycetota</taxon>
        <taxon>Actinomycetes</taxon>
        <taxon>Geodermatophilales</taxon>
        <taxon>Geodermatophilaceae</taxon>
        <taxon>Klenkia</taxon>
    </lineage>
</organism>
<evidence type="ECO:0000313" key="9">
    <source>
        <dbReference type="Proteomes" id="UP000199088"/>
    </source>
</evidence>
<dbReference type="GO" id="GO:0016616">
    <property type="term" value="F:oxidoreductase activity, acting on the CH-OH group of donors, NAD or NADP as acceptor"/>
    <property type="evidence" value="ECO:0007669"/>
    <property type="project" value="UniProtKB-ARBA"/>
</dbReference>
<keyword evidence="3" id="KW-0560">Oxidoreductase</keyword>
<feature type="active site" description="Proton donor" evidence="4">
    <location>
        <position position="60"/>
    </location>
</feature>
<dbReference type="InterPro" id="IPR023210">
    <property type="entry name" value="NADP_OxRdtase_dom"/>
</dbReference>
<dbReference type="FunFam" id="3.20.20.100:FF:000002">
    <property type="entry name" value="2,5-diketo-D-gluconic acid reductase A"/>
    <property type="match status" value="1"/>
</dbReference>
<proteinExistence type="inferred from homology"/>
<feature type="domain" description="NADP-dependent oxidoreductase" evidence="7">
    <location>
        <begin position="27"/>
        <end position="271"/>
    </location>
</feature>
<dbReference type="InterPro" id="IPR036812">
    <property type="entry name" value="NAD(P)_OxRdtase_dom_sf"/>
</dbReference>
<dbReference type="Proteomes" id="UP000199088">
    <property type="component" value="Unassembled WGS sequence"/>
</dbReference>
<accession>A0A1H0E4V0</accession>
<evidence type="ECO:0000256" key="5">
    <source>
        <dbReference type="PIRSR" id="PIRSR000097-2"/>
    </source>
</evidence>
<dbReference type="EMBL" id="FNIR01000002">
    <property type="protein sequence ID" value="SDN77376.1"/>
    <property type="molecule type" value="Genomic_DNA"/>
</dbReference>
<dbReference type="CDD" id="cd19071">
    <property type="entry name" value="AKR_AKR1-5-like"/>
    <property type="match status" value="1"/>
</dbReference>
<evidence type="ECO:0000256" key="3">
    <source>
        <dbReference type="ARBA" id="ARBA00023002"/>
    </source>
</evidence>
<feature type="site" description="Lowers pKa of active site Tyr" evidence="6">
    <location>
        <position position="85"/>
    </location>
</feature>
<name>A0A1H0E4V0_9ACTN</name>
<dbReference type="InterPro" id="IPR020471">
    <property type="entry name" value="AKR"/>
</dbReference>